<keyword evidence="11" id="KW-1185">Reference proteome</keyword>
<evidence type="ECO:0000256" key="3">
    <source>
        <dbReference type="ARBA" id="ARBA00012483"/>
    </source>
</evidence>
<dbReference type="SUPFAM" id="SSF57850">
    <property type="entry name" value="RING/U-box"/>
    <property type="match status" value="1"/>
</dbReference>
<keyword evidence="4" id="KW-0808">Transferase</keyword>
<dbReference type="WBParaSite" id="jg5078">
    <property type="protein sequence ID" value="jg5078"/>
    <property type="gene ID" value="jg5078"/>
</dbReference>
<dbReference type="GO" id="GO:0003682">
    <property type="term" value="F:chromatin binding"/>
    <property type="evidence" value="ECO:0007669"/>
    <property type="project" value="TreeGrafter"/>
</dbReference>
<dbReference type="GO" id="GO:0000151">
    <property type="term" value="C:ubiquitin ligase complex"/>
    <property type="evidence" value="ECO:0007669"/>
    <property type="project" value="InterPro"/>
</dbReference>
<keyword evidence="5" id="KW-0479">Metal-binding</keyword>
<dbReference type="InterPro" id="IPR017907">
    <property type="entry name" value="Znf_RING_CS"/>
</dbReference>
<evidence type="ECO:0000256" key="4">
    <source>
        <dbReference type="ARBA" id="ARBA00022679"/>
    </source>
</evidence>
<feature type="compositionally biased region" description="Polar residues" evidence="9">
    <location>
        <begin position="535"/>
        <end position="545"/>
    </location>
</feature>
<dbReference type="PANTHER" id="PTHR46076">
    <property type="entry name" value="E3 UBIQUITIN-PROTEIN LIGASE RING1 / RING 2 FAMILY MEMBER"/>
    <property type="match status" value="1"/>
</dbReference>
<organism evidence="11 12">
    <name type="scientific">Ditylenchus dipsaci</name>
    <dbReference type="NCBI Taxonomy" id="166011"/>
    <lineage>
        <taxon>Eukaryota</taxon>
        <taxon>Metazoa</taxon>
        <taxon>Ecdysozoa</taxon>
        <taxon>Nematoda</taxon>
        <taxon>Chromadorea</taxon>
        <taxon>Rhabditida</taxon>
        <taxon>Tylenchina</taxon>
        <taxon>Tylenchomorpha</taxon>
        <taxon>Sphaerularioidea</taxon>
        <taxon>Anguinidae</taxon>
        <taxon>Anguininae</taxon>
        <taxon>Ditylenchus</taxon>
    </lineage>
</organism>
<feature type="compositionally biased region" description="Basic residues" evidence="9">
    <location>
        <begin position="163"/>
        <end position="180"/>
    </location>
</feature>
<keyword evidence="6 8" id="KW-0863">Zinc-finger</keyword>
<feature type="compositionally biased region" description="Polar residues" evidence="9">
    <location>
        <begin position="221"/>
        <end position="235"/>
    </location>
</feature>
<evidence type="ECO:0000256" key="5">
    <source>
        <dbReference type="ARBA" id="ARBA00022723"/>
    </source>
</evidence>
<feature type="compositionally biased region" description="Polar residues" evidence="9">
    <location>
        <begin position="247"/>
        <end position="279"/>
    </location>
</feature>
<feature type="compositionally biased region" description="Low complexity" evidence="9">
    <location>
        <begin position="280"/>
        <end position="305"/>
    </location>
</feature>
<dbReference type="Pfam" id="PF13923">
    <property type="entry name" value="zf-C3HC4_2"/>
    <property type="match status" value="1"/>
</dbReference>
<accession>A0A915EC14</accession>
<comment type="pathway">
    <text evidence="2">Protein modification; protein ubiquitination.</text>
</comment>
<proteinExistence type="predicted"/>
<sequence>MNNMTLRGYRECTQHEQWIARPSDTVTGGKTLELSDYDKTRSPHKPITDGTRISMNTRTLSAELSCPICLDLLTNTMTTKECLHRFCSECIKTALMRGNKECPTCRKKIVSKRSLRPDPNFDFLINKIWPDRKHYEDMQAAETKTYHEQNKLASLQILWQRERHTRRHQSSGSQSKKKVKGSYDYEKKKRRPKLTEVNGAEEGPGTSTNASFNSSGANSSLLTVVPSNCSMDSNSPSPPQDEEMTDLSGSQSEANHVNDINSDTAVTSAEVPSSSPSNVSGATSSEGSSGTSSDSSESSESDASSQHSETTNSLASELSTTAREEPQPEVKPPLSFCNDKTSKWLAENPSSPLIPGDDCIEHETGSGDCTSADTRLEEMRKRGEEIDVELVPAKSLLNRTKYQTTPPSMLRSRYVKAPPDITMQHFGEYLHHLWQGEIIDQTGSSVCNGVDLAPRPEYFYILDHNNQLRKIFLHESLYSAFSASVLTEEHLMIFYDTCPPDMNKDDKLISEVITEQTLTRLLTYNKKLMEEDSNGLETQPSTSNETSEHKSSSQKSV</sequence>
<evidence type="ECO:0000256" key="6">
    <source>
        <dbReference type="ARBA" id="ARBA00022771"/>
    </source>
</evidence>
<dbReference type="GO" id="GO:0031519">
    <property type="term" value="C:PcG protein complex"/>
    <property type="evidence" value="ECO:0007669"/>
    <property type="project" value="TreeGrafter"/>
</dbReference>
<evidence type="ECO:0000256" key="9">
    <source>
        <dbReference type="SAM" id="MobiDB-lite"/>
    </source>
</evidence>
<evidence type="ECO:0000259" key="10">
    <source>
        <dbReference type="PROSITE" id="PS50089"/>
    </source>
</evidence>
<feature type="domain" description="RING-type" evidence="10">
    <location>
        <begin position="66"/>
        <end position="106"/>
    </location>
</feature>
<feature type="compositionally biased region" description="Polar residues" evidence="9">
    <location>
        <begin position="306"/>
        <end position="321"/>
    </location>
</feature>
<dbReference type="PROSITE" id="PS50089">
    <property type="entry name" value="ZF_RING_2"/>
    <property type="match status" value="1"/>
</dbReference>
<evidence type="ECO:0000313" key="11">
    <source>
        <dbReference type="Proteomes" id="UP000887574"/>
    </source>
</evidence>
<dbReference type="InterPro" id="IPR001841">
    <property type="entry name" value="Znf_RING"/>
</dbReference>
<dbReference type="GO" id="GO:0008270">
    <property type="term" value="F:zinc ion binding"/>
    <property type="evidence" value="ECO:0007669"/>
    <property type="project" value="UniProtKB-KW"/>
</dbReference>
<name>A0A915EC14_9BILA</name>
<dbReference type="PANTHER" id="PTHR46076:SF3">
    <property type="entry name" value="E3 UBIQUITIN-PROTEIN LIGASE RING1"/>
    <property type="match status" value="1"/>
</dbReference>
<dbReference type="EC" id="2.3.2.27" evidence="3"/>
<dbReference type="InterPro" id="IPR013083">
    <property type="entry name" value="Znf_RING/FYVE/PHD"/>
</dbReference>
<evidence type="ECO:0000256" key="2">
    <source>
        <dbReference type="ARBA" id="ARBA00004906"/>
    </source>
</evidence>
<feature type="region of interest" description="Disordered" evidence="9">
    <location>
        <begin position="530"/>
        <end position="557"/>
    </location>
</feature>
<protein>
    <recommendedName>
        <fullName evidence="3">RING-type E3 ubiquitin transferase</fullName>
        <ecNumber evidence="3">2.3.2.27</ecNumber>
    </recommendedName>
</protein>
<dbReference type="CDD" id="cd16531">
    <property type="entry name" value="RING-HC_RING1-like"/>
    <property type="match status" value="1"/>
</dbReference>
<dbReference type="GO" id="GO:0061630">
    <property type="term" value="F:ubiquitin protein ligase activity"/>
    <property type="evidence" value="ECO:0007669"/>
    <property type="project" value="UniProtKB-EC"/>
</dbReference>
<feature type="region of interest" description="Disordered" evidence="9">
    <location>
        <begin position="163"/>
        <end position="342"/>
    </location>
</feature>
<dbReference type="PROSITE" id="PS00518">
    <property type="entry name" value="ZF_RING_1"/>
    <property type="match status" value="1"/>
</dbReference>
<keyword evidence="7" id="KW-0862">Zinc</keyword>
<evidence type="ECO:0000256" key="7">
    <source>
        <dbReference type="ARBA" id="ARBA00022833"/>
    </source>
</evidence>
<evidence type="ECO:0000256" key="1">
    <source>
        <dbReference type="ARBA" id="ARBA00000900"/>
    </source>
</evidence>
<evidence type="ECO:0000313" key="12">
    <source>
        <dbReference type="WBParaSite" id="jg5078"/>
    </source>
</evidence>
<feature type="compositionally biased region" description="Low complexity" evidence="9">
    <location>
        <begin position="205"/>
        <end position="220"/>
    </location>
</feature>
<comment type="catalytic activity">
    <reaction evidence="1">
        <text>S-ubiquitinyl-[E2 ubiquitin-conjugating enzyme]-L-cysteine + [acceptor protein]-L-lysine = [E2 ubiquitin-conjugating enzyme]-L-cysteine + N(6)-ubiquitinyl-[acceptor protein]-L-lysine.</text>
        <dbReference type="EC" id="2.3.2.27"/>
    </reaction>
</comment>
<dbReference type="AlphaFoldDB" id="A0A915EC14"/>
<dbReference type="Gene3D" id="3.30.40.10">
    <property type="entry name" value="Zinc/RING finger domain, C3HC4 (zinc finger)"/>
    <property type="match status" value="1"/>
</dbReference>
<reference evidence="12" key="1">
    <citation type="submission" date="2022-11" db="UniProtKB">
        <authorList>
            <consortium name="WormBaseParasite"/>
        </authorList>
    </citation>
    <scope>IDENTIFICATION</scope>
</reference>
<evidence type="ECO:0000256" key="8">
    <source>
        <dbReference type="PROSITE-ProRule" id="PRU00175"/>
    </source>
</evidence>
<dbReference type="InterPro" id="IPR043540">
    <property type="entry name" value="RING1/RING2"/>
</dbReference>
<dbReference type="SMART" id="SM00184">
    <property type="entry name" value="RING"/>
    <property type="match status" value="1"/>
</dbReference>
<dbReference type="Proteomes" id="UP000887574">
    <property type="component" value="Unplaced"/>
</dbReference>